<comment type="caution">
    <text evidence="1">The sequence shown here is derived from an EMBL/GenBank/DDBJ whole genome shotgun (WGS) entry which is preliminary data.</text>
</comment>
<protein>
    <submittedName>
        <fullName evidence="1">Uncharacterized protein</fullName>
    </submittedName>
</protein>
<reference evidence="1 2" key="1">
    <citation type="journal article" date="2023" name="Plants (Basel)">
        <title>Bridging the Gap: Combining Genomics and Transcriptomics Approaches to Understand Stylosanthes scabra, an Orphan Legume from the Brazilian Caatinga.</title>
        <authorList>
            <person name="Ferreira-Neto J.R.C."/>
            <person name="da Silva M.D."/>
            <person name="Binneck E."/>
            <person name="de Melo N.F."/>
            <person name="da Silva R.H."/>
            <person name="de Melo A.L.T.M."/>
            <person name="Pandolfi V."/>
            <person name="Bustamante F.O."/>
            <person name="Brasileiro-Vidal A.C."/>
            <person name="Benko-Iseppon A.M."/>
        </authorList>
    </citation>
    <scope>NUCLEOTIDE SEQUENCE [LARGE SCALE GENOMIC DNA]</scope>
    <source>
        <tissue evidence="1">Leaves</tissue>
    </source>
</reference>
<dbReference type="EMBL" id="JASCZI010242931">
    <property type="protein sequence ID" value="MED6212372.1"/>
    <property type="molecule type" value="Genomic_DNA"/>
</dbReference>
<gene>
    <name evidence="1" type="ORF">PIB30_082611</name>
</gene>
<feature type="non-terminal residue" evidence="1">
    <location>
        <position position="1"/>
    </location>
</feature>
<name>A0ABU6YPN5_9FABA</name>
<organism evidence="1 2">
    <name type="scientific">Stylosanthes scabra</name>
    <dbReference type="NCBI Taxonomy" id="79078"/>
    <lineage>
        <taxon>Eukaryota</taxon>
        <taxon>Viridiplantae</taxon>
        <taxon>Streptophyta</taxon>
        <taxon>Embryophyta</taxon>
        <taxon>Tracheophyta</taxon>
        <taxon>Spermatophyta</taxon>
        <taxon>Magnoliopsida</taxon>
        <taxon>eudicotyledons</taxon>
        <taxon>Gunneridae</taxon>
        <taxon>Pentapetalae</taxon>
        <taxon>rosids</taxon>
        <taxon>fabids</taxon>
        <taxon>Fabales</taxon>
        <taxon>Fabaceae</taxon>
        <taxon>Papilionoideae</taxon>
        <taxon>50 kb inversion clade</taxon>
        <taxon>dalbergioids sensu lato</taxon>
        <taxon>Dalbergieae</taxon>
        <taxon>Pterocarpus clade</taxon>
        <taxon>Stylosanthes</taxon>
    </lineage>
</organism>
<proteinExistence type="predicted"/>
<evidence type="ECO:0000313" key="1">
    <source>
        <dbReference type="EMBL" id="MED6212372.1"/>
    </source>
</evidence>
<keyword evidence="2" id="KW-1185">Reference proteome</keyword>
<sequence length="70" mass="7885">LPEVPCYNQDGARLLASVGSWDDDGKLLQRRWEPATRRCYNIAGMRRRCDWLVWPCGRPTIEGGGGCCDS</sequence>
<evidence type="ECO:0000313" key="2">
    <source>
        <dbReference type="Proteomes" id="UP001341840"/>
    </source>
</evidence>
<dbReference type="Proteomes" id="UP001341840">
    <property type="component" value="Unassembled WGS sequence"/>
</dbReference>
<accession>A0ABU6YPN5</accession>